<gene>
    <name evidence="1" type="ORF">NUW54_g1506</name>
</gene>
<name>A0ACC1Q827_9APHY</name>
<dbReference type="Proteomes" id="UP001144978">
    <property type="component" value="Unassembled WGS sequence"/>
</dbReference>
<sequence length="95" mass="10313">MDFSQGEAATRRIRPLAACPAMNAEKDVNVCEWTPSPTCAAPAPRIQTGKSVPKREFEMCGKRDTTLETHEAIHFRAPSDRSLVSSDGGNDLALP</sequence>
<organism evidence="1 2">
    <name type="scientific">Trametes sanguinea</name>
    <dbReference type="NCBI Taxonomy" id="158606"/>
    <lineage>
        <taxon>Eukaryota</taxon>
        <taxon>Fungi</taxon>
        <taxon>Dikarya</taxon>
        <taxon>Basidiomycota</taxon>
        <taxon>Agaricomycotina</taxon>
        <taxon>Agaricomycetes</taxon>
        <taxon>Polyporales</taxon>
        <taxon>Polyporaceae</taxon>
        <taxon>Trametes</taxon>
    </lineage>
</organism>
<evidence type="ECO:0000313" key="2">
    <source>
        <dbReference type="Proteomes" id="UP001144978"/>
    </source>
</evidence>
<proteinExistence type="predicted"/>
<reference evidence="1" key="1">
    <citation type="submission" date="2022-08" db="EMBL/GenBank/DDBJ databases">
        <title>Genome Sequence of Pycnoporus sanguineus.</title>
        <authorList>
            <person name="Buettner E."/>
        </authorList>
    </citation>
    <scope>NUCLEOTIDE SEQUENCE</scope>
    <source>
        <strain evidence="1">CG-C14</strain>
    </source>
</reference>
<evidence type="ECO:0000313" key="1">
    <source>
        <dbReference type="EMBL" id="KAJ3013738.1"/>
    </source>
</evidence>
<comment type="caution">
    <text evidence="1">The sequence shown here is derived from an EMBL/GenBank/DDBJ whole genome shotgun (WGS) entry which is preliminary data.</text>
</comment>
<accession>A0ACC1Q827</accession>
<keyword evidence="2" id="KW-1185">Reference proteome</keyword>
<protein>
    <submittedName>
        <fullName evidence="1">Uncharacterized protein</fullName>
    </submittedName>
</protein>
<dbReference type="EMBL" id="JANSHE010000251">
    <property type="protein sequence ID" value="KAJ3013738.1"/>
    <property type="molecule type" value="Genomic_DNA"/>
</dbReference>